<name>A0A847ET52_9BACT</name>
<dbReference type="Proteomes" id="UP000554004">
    <property type="component" value="Unassembled WGS sequence"/>
</dbReference>
<sequence length="113" mass="12701">MKYKQSPAVFVRDFLLMGIIVGIFTIFRSLSRYLTNYLEIGENGVILKMGLLSTVKHEIKYDKINSITISQGPLAKMLNYGTITITTGNDLSGLSFPDISNPNEVKRVIDDKR</sequence>
<protein>
    <submittedName>
        <fullName evidence="3">PH domain-containing protein</fullName>
    </submittedName>
</protein>
<evidence type="ECO:0000313" key="4">
    <source>
        <dbReference type="Proteomes" id="UP000554004"/>
    </source>
</evidence>
<proteinExistence type="predicted"/>
<dbReference type="InterPro" id="IPR005182">
    <property type="entry name" value="YdbS-like_PH"/>
</dbReference>
<keyword evidence="1" id="KW-0812">Transmembrane</keyword>
<evidence type="ECO:0000259" key="2">
    <source>
        <dbReference type="Pfam" id="PF03703"/>
    </source>
</evidence>
<dbReference type="Pfam" id="PF03703">
    <property type="entry name" value="bPH_2"/>
    <property type="match status" value="1"/>
</dbReference>
<evidence type="ECO:0000313" key="3">
    <source>
        <dbReference type="EMBL" id="NLE30960.1"/>
    </source>
</evidence>
<dbReference type="EMBL" id="JAAZAL010000057">
    <property type="protein sequence ID" value="NLE30960.1"/>
    <property type="molecule type" value="Genomic_DNA"/>
</dbReference>
<accession>A0A847ET52</accession>
<gene>
    <name evidence="3" type="ORF">GX618_01665</name>
</gene>
<evidence type="ECO:0000256" key="1">
    <source>
        <dbReference type="SAM" id="Phobius"/>
    </source>
</evidence>
<dbReference type="AlphaFoldDB" id="A0A847ET52"/>
<keyword evidence="1" id="KW-0472">Membrane</keyword>
<organism evidence="3 4">
    <name type="scientific">Candidatus Dojkabacteria bacterium</name>
    <dbReference type="NCBI Taxonomy" id="2099670"/>
    <lineage>
        <taxon>Bacteria</taxon>
        <taxon>Candidatus Dojkabacteria</taxon>
    </lineage>
</organism>
<feature type="domain" description="YdbS-like PH" evidence="2">
    <location>
        <begin position="38"/>
        <end position="107"/>
    </location>
</feature>
<comment type="caution">
    <text evidence="3">The sequence shown here is derived from an EMBL/GenBank/DDBJ whole genome shotgun (WGS) entry which is preliminary data.</text>
</comment>
<reference evidence="3 4" key="1">
    <citation type="journal article" date="2020" name="Biotechnol. Biofuels">
        <title>New insights from the biogas microbiome by comprehensive genome-resolved metagenomics of nearly 1600 species originating from multiple anaerobic digesters.</title>
        <authorList>
            <person name="Campanaro S."/>
            <person name="Treu L."/>
            <person name="Rodriguez-R L.M."/>
            <person name="Kovalovszki A."/>
            <person name="Ziels R.M."/>
            <person name="Maus I."/>
            <person name="Zhu X."/>
            <person name="Kougias P.G."/>
            <person name="Basile A."/>
            <person name="Luo G."/>
            <person name="Schluter A."/>
            <person name="Konstantinidis K.T."/>
            <person name="Angelidaki I."/>
        </authorList>
    </citation>
    <scope>NUCLEOTIDE SEQUENCE [LARGE SCALE GENOMIC DNA]</scope>
    <source>
        <strain evidence="3">AS06rmzACSIP_421</strain>
    </source>
</reference>
<keyword evidence="1" id="KW-1133">Transmembrane helix</keyword>
<feature type="transmembrane region" description="Helical" evidence="1">
    <location>
        <begin position="6"/>
        <end position="27"/>
    </location>
</feature>